<dbReference type="GO" id="GO:0005524">
    <property type="term" value="F:ATP binding"/>
    <property type="evidence" value="ECO:0007669"/>
    <property type="project" value="InterPro"/>
</dbReference>
<dbReference type="RefSeq" id="XP_016643233.1">
    <property type="nucleotide sequence ID" value="XM_016787124.1"/>
</dbReference>
<dbReference type="SMART" id="SM00382">
    <property type="entry name" value="AAA"/>
    <property type="match status" value="1"/>
</dbReference>
<dbReference type="PANTHER" id="PTHR46411">
    <property type="entry name" value="FAMILY ATPASE, PUTATIVE-RELATED"/>
    <property type="match status" value="1"/>
</dbReference>
<dbReference type="InterPro" id="IPR003593">
    <property type="entry name" value="AAA+_ATPase"/>
</dbReference>
<feature type="region of interest" description="Disordered" evidence="1">
    <location>
        <begin position="409"/>
        <end position="480"/>
    </location>
</feature>
<dbReference type="InterPro" id="IPR054289">
    <property type="entry name" value="DUF7025"/>
</dbReference>
<keyword evidence="4" id="KW-1185">Reference proteome</keyword>
<dbReference type="Pfam" id="PF22942">
    <property type="entry name" value="DUF7025"/>
    <property type="match status" value="1"/>
</dbReference>
<dbReference type="AlphaFoldDB" id="A0A084G7X2"/>
<protein>
    <recommendedName>
        <fullName evidence="2">AAA+ ATPase domain-containing protein</fullName>
    </recommendedName>
</protein>
<evidence type="ECO:0000256" key="1">
    <source>
        <dbReference type="SAM" id="MobiDB-lite"/>
    </source>
</evidence>
<gene>
    <name evidence="3" type="ORF">SAPIO_CDS4617</name>
</gene>
<name>A0A084G7X2_PSEDA</name>
<comment type="caution">
    <text evidence="3">The sequence shown here is derived from an EMBL/GenBank/DDBJ whole genome shotgun (WGS) entry which is preliminary data.</text>
</comment>
<dbReference type="GeneID" id="27723689"/>
<feature type="compositionally biased region" description="Low complexity" evidence="1">
    <location>
        <begin position="432"/>
        <end position="441"/>
    </location>
</feature>
<proteinExistence type="predicted"/>
<organism evidence="3 4">
    <name type="scientific">Pseudallescheria apiosperma</name>
    <name type="common">Scedosporium apiospermum</name>
    <dbReference type="NCBI Taxonomy" id="563466"/>
    <lineage>
        <taxon>Eukaryota</taxon>
        <taxon>Fungi</taxon>
        <taxon>Dikarya</taxon>
        <taxon>Ascomycota</taxon>
        <taxon>Pezizomycotina</taxon>
        <taxon>Sordariomycetes</taxon>
        <taxon>Hypocreomycetidae</taxon>
        <taxon>Microascales</taxon>
        <taxon>Microascaceae</taxon>
        <taxon>Scedosporium</taxon>
    </lineage>
</organism>
<dbReference type="InterPro" id="IPR027417">
    <property type="entry name" value="P-loop_NTPase"/>
</dbReference>
<dbReference type="CDD" id="cd19481">
    <property type="entry name" value="RecA-like_protease"/>
    <property type="match status" value="1"/>
</dbReference>
<feature type="compositionally biased region" description="Basic residues" evidence="1">
    <location>
        <begin position="359"/>
        <end position="371"/>
    </location>
</feature>
<evidence type="ECO:0000313" key="4">
    <source>
        <dbReference type="Proteomes" id="UP000028545"/>
    </source>
</evidence>
<evidence type="ECO:0000259" key="2">
    <source>
        <dbReference type="SMART" id="SM00382"/>
    </source>
</evidence>
<dbReference type="PANTHER" id="PTHR46411:SF3">
    <property type="entry name" value="AAA+ ATPASE DOMAIN-CONTAINING PROTEIN"/>
    <property type="match status" value="1"/>
</dbReference>
<dbReference type="KEGG" id="sapo:SAPIO_CDS4617"/>
<dbReference type="HOGENOM" id="CLU_004471_6_2_1"/>
<feature type="region of interest" description="Disordered" evidence="1">
    <location>
        <begin position="1"/>
        <end position="41"/>
    </location>
</feature>
<dbReference type="Gene3D" id="3.40.50.300">
    <property type="entry name" value="P-loop containing nucleotide triphosphate hydrolases"/>
    <property type="match status" value="1"/>
</dbReference>
<feature type="compositionally biased region" description="Basic and acidic residues" evidence="1">
    <location>
        <begin position="29"/>
        <end position="41"/>
    </location>
</feature>
<evidence type="ECO:0000313" key="3">
    <source>
        <dbReference type="EMBL" id="KEZ43434.1"/>
    </source>
</evidence>
<reference evidence="3 4" key="1">
    <citation type="journal article" date="2014" name="Genome Announc.">
        <title>Draft genome sequence of the pathogenic fungus Scedosporium apiospermum.</title>
        <authorList>
            <person name="Vandeputte P."/>
            <person name="Ghamrawi S."/>
            <person name="Rechenmann M."/>
            <person name="Iltis A."/>
            <person name="Giraud S."/>
            <person name="Fleury M."/>
            <person name="Thornton C."/>
            <person name="Delhaes L."/>
            <person name="Meyer W."/>
            <person name="Papon N."/>
            <person name="Bouchara J.P."/>
        </authorList>
    </citation>
    <scope>NUCLEOTIDE SEQUENCE [LARGE SCALE GENOMIC DNA]</scope>
    <source>
        <strain evidence="3 4">IHEM 14462</strain>
    </source>
</reference>
<feature type="domain" description="AAA+ ATPase" evidence="2">
    <location>
        <begin position="563"/>
        <end position="690"/>
    </location>
</feature>
<feature type="region of interest" description="Disordered" evidence="1">
    <location>
        <begin position="355"/>
        <end position="393"/>
    </location>
</feature>
<feature type="compositionally biased region" description="Basic and acidic residues" evidence="1">
    <location>
        <begin position="468"/>
        <end position="480"/>
    </location>
</feature>
<dbReference type="Pfam" id="PF00004">
    <property type="entry name" value="AAA"/>
    <property type="match status" value="1"/>
</dbReference>
<accession>A0A084G7X2</accession>
<dbReference type="GO" id="GO:0016887">
    <property type="term" value="F:ATP hydrolysis activity"/>
    <property type="evidence" value="ECO:0007669"/>
    <property type="project" value="InterPro"/>
</dbReference>
<dbReference type="OMA" id="DMEYVDW"/>
<dbReference type="Proteomes" id="UP000028545">
    <property type="component" value="Unassembled WGS sequence"/>
</dbReference>
<dbReference type="SUPFAM" id="SSF52540">
    <property type="entry name" value="P-loop containing nucleoside triphosphate hydrolases"/>
    <property type="match status" value="1"/>
</dbReference>
<feature type="compositionally biased region" description="Basic and acidic residues" evidence="1">
    <location>
        <begin position="419"/>
        <end position="431"/>
    </location>
</feature>
<dbReference type="EMBL" id="JOWA01000093">
    <property type="protein sequence ID" value="KEZ43434.1"/>
    <property type="molecule type" value="Genomic_DNA"/>
</dbReference>
<dbReference type="VEuPathDB" id="FungiDB:SAPIO_CDS4617"/>
<dbReference type="InterPro" id="IPR003959">
    <property type="entry name" value="ATPase_AAA_core"/>
</dbReference>
<sequence>MTLPSEELPREANVSNSTGDVSETAAKPEASKVEFSQVKEDQSAPDYKIMTFYNHSTDPSPRMARWSEFQDPVHEERRLRDLAHGFAVVHRMIKVGEGDEVGWATSSIEAKSPGLRAVLDSVFRNYPSWYADASPYAVSPPFKPYVHRWSALLEEVERARADELLDDELRLLKDTLEPRIANQLSALKRVKETGTVSFDDLWLILGPGCLIVSNDCTKAFRLVDVEFTPRCGPQPAYYTAVLAYVDWNGAVSGVAGRNLRIYEFNQPRSVDKLPFYPLDFSPRARLIEEKLLARGRKFEALRGFHVKAYAGTKYVEVGPGRIAEKPISGRIIIDAYAYWKVQKQVAPRLGSISQLGTLRMKKSPPHSRRPHSTGMRPPRPPLPQFRKAAKAAESVKAAKAVKTVKTVSPASSDVSFVDGRPRDSDADKHSTDSSSSTSGSSDSDEGRRVKARRRPLKKSVGSIRSPIVRHDDPSEPSFGRDEILTPLTDLECIIASPRVRGFDLAAKEWCEFDIDGIQETVWDASPYDNLVLPDGEKDLIFAFADRPRLSKQGFDDFVSHKGEGIIILLCGPPGVGKTLTAEAVAERSCVPLYILSASDLGTEAGSVERALMSALECCQLWDAVLLIDEADVFLESRTSYNLQRNELVSIFLRRLEYYRGLMFLTTNRITAIDKAFKSRIDLILPYSDLDKPARRKIWVNFIQKLGPGVASLDDADFDKLAESDLNGREIKNSIKTALVLANKDKPLRLRHLEVVLRIRQRVERMEEGSLVG</sequence>
<dbReference type="OrthoDB" id="10042665at2759"/>